<comment type="similarity">
    <text evidence="2 8">Belongs to the 4-toluene sulfonate uptake permease (TSUP) (TC 2.A.102) family.</text>
</comment>
<dbReference type="InterPro" id="IPR052017">
    <property type="entry name" value="TSUP"/>
</dbReference>
<accession>A0A291QQ84</accession>
<evidence type="ECO:0000256" key="8">
    <source>
        <dbReference type="RuleBase" id="RU363041"/>
    </source>
</evidence>
<protein>
    <recommendedName>
        <fullName evidence="8">Probable membrane transporter protein</fullName>
    </recommendedName>
</protein>
<evidence type="ECO:0000256" key="6">
    <source>
        <dbReference type="ARBA" id="ARBA00022989"/>
    </source>
</evidence>
<organism evidence="9 10">
    <name type="scientific">Chitinophaga caeni</name>
    <dbReference type="NCBI Taxonomy" id="2029983"/>
    <lineage>
        <taxon>Bacteria</taxon>
        <taxon>Pseudomonadati</taxon>
        <taxon>Bacteroidota</taxon>
        <taxon>Chitinophagia</taxon>
        <taxon>Chitinophagales</taxon>
        <taxon>Chitinophagaceae</taxon>
        <taxon>Chitinophaga</taxon>
    </lineage>
</organism>
<dbReference type="KEGG" id="cbae:COR50_02740"/>
<sequence>MADTVLYVLIISFIATLVRSTFGFGESLVAVPLLLIFLPIEIAVPLSVLISVVVALTVVVQDRKHIHFNSAKWLIIFAIPGIPIGLLILLYTNELFVKLGLGVLLILYSLYSLFGKNSLHLRSDQKFWLFTCGFLSGVLGGAYGINGPPLVVYGNMRRWGAKHFRATLQAYFLPASFIGIIGYATKGLINSEVLKYFLVSLPAVFPAIFLGRYLNHRLKNASFFKYVFVGLILIGIFLIVEVINS</sequence>
<feature type="transmembrane region" description="Helical" evidence="8">
    <location>
        <begin position="127"/>
        <end position="146"/>
    </location>
</feature>
<dbReference type="PANTHER" id="PTHR30269">
    <property type="entry name" value="TRANSMEMBRANE PROTEIN YFCA"/>
    <property type="match status" value="1"/>
</dbReference>
<keyword evidence="4 8" id="KW-1003">Cell membrane</keyword>
<comment type="subcellular location">
    <subcellularLocation>
        <location evidence="1 8">Cell membrane</location>
        <topology evidence="1 8">Multi-pass membrane protein</topology>
    </subcellularLocation>
</comment>
<name>A0A291QQ84_9BACT</name>
<evidence type="ECO:0000256" key="5">
    <source>
        <dbReference type="ARBA" id="ARBA00022692"/>
    </source>
</evidence>
<dbReference type="GO" id="GO:0005886">
    <property type="term" value="C:plasma membrane"/>
    <property type="evidence" value="ECO:0007669"/>
    <property type="project" value="UniProtKB-SubCell"/>
</dbReference>
<dbReference type="Proteomes" id="UP000220133">
    <property type="component" value="Chromosome"/>
</dbReference>
<gene>
    <name evidence="9" type="ORF">COR50_02740</name>
</gene>
<feature type="transmembrane region" description="Helical" evidence="8">
    <location>
        <begin position="30"/>
        <end position="59"/>
    </location>
</feature>
<feature type="transmembrane region" description="Helical" evidence="8">
    <location>
        <begin position="96"/>
        <end position="115"/>
    </location>
</feature>
<dbReference type="RefSeq" id="WP_098192558.1">
    <property type="nucleotide sequence ID" value="NZ_CP023777.1"/>
</dbReference>
<evidence type="ECO:0000256" key="7">
    <source>
        <dbReference type="ARBA" id="ARBA00023136"/>
    </source>
</evidence>
<evidence type="ECO:0000313" key="10">
    <source>
        <dbReference type="Proteomes" id="UP000220133"/>
    </source>
</evidence>
<keyword evidence="3" id="KW-0813">Transport</keyword>
<proteinExistence type="inferred from homology"/>
<dbReference type="PANTHER" id="PTHR30269:SF37">
    <property type="entry name" value="MEMBRANE TRANSPORTER PROTEIN"/>
    <property type="match status" value="1"/>
</dbReference>
<evidence type="ECO:0000313" key="9">
    <source>
        <dbReference type="EMBL" id="ATL46169.1"/>
    </source>
</evidence>
<evidence type="ECO:0000256" key="1">
    <source>
        <dbReference type="ARBA" id="ARBA00004651"/>
    </source>
</evidence>
<feature type="transmembrane region" description="Helical" evidence="8">
    <location>
        <begin position="226"/>
        <end position="243"/>
    </location>
</feature>
<feature type="transmembrane region" description="Helical" evidence="8">
    <location>
        <begin position="166"/>
        <end position="184"/>
    </location>
</feature>
<keyword evidence="5 8" id="KW-0812">Transmembrane</keyword>
<dbReference type="Pfam" id="PF01925">
    <property type="entry name" value="TauE"/>
    <property type="match status" value="1"/>
</dbReference>
<feature type="transmembrane region" description="Helical" evidence="8">
    <location>
        <begin position="196"/>
        <end position="214"/>
    </location>
</feature>
<dbReference type="InterPro" id="IPR002781">
    <property type="entry name" value="TM_pro_TauE-like"/>
</dbReference>
<keyword evidence="10" id="KW-1185">Reference proteome</keyword>
<feature type="transmembrane region" description="Helical" evidence="8">
    <location>
        <begin position="71"/>
        <end position="90"/>
    </location>
</feature>
<evidence type="ECO:0000256" key="4">
    <source>
        <dbReference type="ARBA" id="ARBA00022475"/>
    </source>
</evidence>
<reference evidence="9 10" key="1">
    <citation type="submission" date="2017-10" db="EMBL/GenBank/DDBJ databases">
        <title>Paenichitinophaga pekingensis gen. nov., sp. nov., isolated from activated sludge.</title>
        <authorList>
            <person name="Jin D."/>
            <person name="Kong X."/>
            <person name="Deng Y."/>
            <person name="Bai Z."/>
        </authorList>
    </citation>
    <scope>NUCLEOTIDE SEQUENCE [LARGE SCALE GENOMIC DNA]</scope>
    <source>
        <strain evidence="9 10">13</strain>
    </source>
</reference>
<dbReference type="OrthoDB" id="668749at2"/>
<dbReference type="AlphaFoldDB" id="A0A291QQ84"/>
<evidence type="ECO:0000256" key="2">
    <source>
        <dbReference type="ARBA" id="ARBA00009142"/>
    </source>
</evidence>
<evidence type="ECO:0000256" key="3">
    <source>
        <dbReference type="ARBA" id="ARBA00022448"/>
    </source>
</evidence>
<keyword evidence="6 8" id="KW-1133">Transmembrane helix</keyword>
<dbReference type="EMBL" id="CP023777">
    <property type="protein sequence ID" value="ATL46169.1"/>
    <property type="molecule type" value="Genomic_DNA"/>
</dbReference>
<keyword evidence="7 8" id="KW-0472">Membrane</keyword>